<dbReference type="InterPro" id="IPR039432">
    <property type="entry name" value="SRP9_dom"/>
</dbReference>
<feature type="region of interest" description="Disordered" evidence="1">
    <location>
        <begin position="106"/>
        <end position="153"/>
    </location>
</feature>
<dbReference type="Pfam" id="PF05486">
    <property type="entry name" value="SRP9-21"/>
    <property type="match status" value="1"/>
</dbReference>
<keyword evidence="4" id="KW-1185">Reference proteome</keyword>
<feature type="compositionally biased region" description="Low complexity" evidence="1">
    <location>
        <begin position="127"/>
        <end position="138"/>
    </location>
</feature>
<name>A0ABX6EVJ7_KLUMA</name>
<feature type="compositionally biased region" description="Basic residues" evidence="1">
    <location>
        <begin position="142"/>
        <end position="153"/>
    </location>
</feature>
<evidence type="ECO:0000313" key="4">
    <source>
        <dbReference type="Proteomes" id="UP000422736"/>
    </source>
</evidence>
<feature type="compositionally biased region" description="Low complexity" evidence="1">
    <location>
        <begin position="110"/>
        <end position="120"/>
    </location>
</feature>
<organism evidence="3 4">
    <name type="scientific">Kluyveromyces marxianus</name>
    <name type="common">Yeast</name>
    <name type="synonym">Candida kefyr</name>
    <dbReference type="NCBI Taxonomy" id="4911"/>
    <lineage>
        <taxon>Eukaryota</taxon>
        <taxon>Fungi</taxon>
        <taxon>Dikarya</taxon>
        <taxon>Ascomycota</taxon>
        <taxon>Saccharomycotina</taxon>
        <taxon>Saccharomycetes</taxon>
        <taxon>Saccharomycetales</taxon>
        <taxon>Saccharomycetaceae</taxon>
        <taxon>Kluyveromyces</taxon>
    </lineage>
</organism>
<proteinExistence type="predicted"/>
<accession>A0ABX6EVJ7</accession>
<gene>
    <name evidence="3" type="primary">SRP21</name>
    <name evidence="3" type="ORF">FIM1_1799</name>
</gene>
<feature type="domain" description="SRP9" evidence="2">
    <location>
        <begin position="6"/>
        <end position="75"/>
    </location>
</feature>
<protein>
    <submittedName>
        <fullName evidence="3">Signal recognition particle subunit SRP21</fullName>
    </submittedName>
</protein>
<dbReference type="Proteomes" id="UP000422736">
    <property type="component" value="Chromosome 3"/>
</dbReference>
<dbReference type="EMBL" id="CP015056">
    <property type="protein sequence ID" value="QGN15112.1"/>
    <property type="molecule type" value="Genomic_DNA"/>
</dbReference>
<evidence type="ECO:0000256" key="1">
    <source>
        <dbReference type="SAM" id="MobiDB-lite"/>
    </source>
</evidence>
<evidence type="ECO:0000259" key="2">
    <source>
        <dbReference type="Pfam" id="PF05486"/>
    </source>
</evidence>
<reference evidence="3 4" key="1">
    <citation type="submission" date="2016-03" db="EMBL/GenBank/DDBJ databases">
        <title>How can Kluyveromyces marxianus grow so fast - potential evolutionary course in Saccharomyces Complex revealed by comparative genomics.</title>
        <authorList>
            <person name="Mo W."/>
            <person name="Lu W."/>
            <person name="Yang X."/>
            <person name="Qi J."/>
            <person name="Lv H."/>
        </authorList>
    </citation>
    <scope>NUCLEOTIDE SEQUENCE [LARGE SCALE GENOMIC DNA]</scope>
    <source>
        <strain evidence="3 4">FIM1</strain>
    </source>
</reference>
<evidence type="ECO:0000313" key="3">
    <source>
        <dbReference type="EMBL" id="QGN15112.1"/>
    </source>
</evidence>
<sequence>MGGFDLDTFITSSLKVLETNGSGTNVVMKYKPGKKRSVVKFRTKNDRLGLSYGFKTRDAKEVSRGLSAMGPTGVSLPLGRVGKRVYKKKVLDLPGMSTLMVNKKVKKAPEQVAAAPAAASKSHEGGKAASKTSTTAPAGGKGGKKKSKKKSKK</sequence>